<name>A0AAN6YPC5_9PEZI</name>
<dbReference type="AlphaFoldDB" id="A0AAN6YPC5"/>
<evidence type="ECO:0000259" key="2">
    <source>
        <dbReference type="Pfam" id="PF24864"/>
    </source>
</evidence>
<evidence type="ECO:0000256" key="1">
    <source>
        <dbReference type="SAM" id="MobiDB-lite"/>
    </source>
</evidence>
<organism evidence="3 4">
    <name type="scientific">Podospora fimiseda</name>
    <dbReference type="NCBI Taxonomy" id="252190"/>
    <lineage>
        <taxon>Eukaryota</taxon>
        <taxon>Fungi</taxon>
        <taxon>Dikarya</taxon>
        <taxon>Ascomycota</taxon>
        <taxon>Pezizomycotina</taxon>
        <taxon>Sordariomycetes</taxon>
        <taxon>Sordariomycetidae</taxon>
        <taxon>Sordariales</taxon>
        <taxon>Podosporaceae</taxon>
        <taxon>Podospora</taxon>
    </lineage>
</organism>
<dbReference type="EMBL" id="MU865542">
    <property type="protein sequence ID" value="KAK4221480.1"/>
    <property type="molecule type" value="Genomic_DNA"/>
</dbReference>
<proteinExistence type="predicted"/>
<evidence type="ECO:0000313" key="4">
    <source>
        <dbReference type="Proteomes" id="UP001301958"/>
    </source>
</evidence>
<evidence type="ECO:0000313" key="3">
    <source>
        <dbReference type="EMBL" id="KAK4221480.1"/>
    </source>
</evidence>
<dbReference type="Pfam" id="PF24864">
    <property type="entry name" value="DUF7730"/>
    <property type="match status" value="1"/>
</dbReference>
<feature type="domain" description="DUF7730" evidence="2">
    <location>
        <begin position="55"/>
        <end position="252"/>
    </location>
</feature>
<reference evidence="3" key="1">
    <citation type="journal article" date="2023" name="Mol. Phylogenet. Evol.">
        <title>Genome-scale phylogeny and comparative genomics of the fungal order Sordariales.</title>
        <authorList>
            <person name="Hensen N."/>
            <person name="Bonometti L."/>
            <person name="Westerberg I."/>
            <person name="Brannstrom I.O."/>
            <person name="Guillou S."/>
            <person name="Cros-Aarteil S."/>
            <person name="Calhoun S."/>
            <person name="Haridas S."/>
            <person name="Kuo A."/>
            <person name="Mondo S."/>
            <person name="Pangilinan J."/>
            <person name="Riley R."/>
            <person name="LaButti K."/>
            <person name="Andreopoulos B."/>
            <person name="Lipzen A."/>
            <person name="Chen C."/>
            <person name="Yan M."/>
            <person name="Daum C."/>
            <person name="Ng V."/>
            <person name="Clum A."/>
            <person name="Steindorff A."/>
            <person name="Ohm R.A."/>
            <person name="Martin F."/>
            <person name="Silar P."/>
            <person name="Natvig D.O."/>
            <person name="Lalanne C."/>
            <person name="Gautier V."/>
            <person name="Ament-Velasquez S.L."/>
            <person name="Kruys A."/>
            <person name="Hutchinson M.I."/>
            <person name="Powell A.J."/>
            <person name="Barry K."/>
            <person name="Miller A.N."/>
            <person name="Grigoriev I.V."/>
            <person name="Debuchy R."/>
            <person name="Gladieux P."/>
            <person name="Hiltunen Thoren M."/>
            <person name="Johannesson H."/>
        </authorList>
    </citation>
    <scope>NUCLEOTIDE SEQUENCE</scope>
    <source>
        <strain evidence="3">CBS 990.96</strain>
    </source>
</reference>
<dbReference type="InterPro" id="IPR056632">
    <property type="entry name" value="DUF7730"/>
</dbReference>
<feature type="compositionally biased region" description="Pro residues" evidence="1">
    <location>
        <begin position="41"/>
        <end position="54"/>
    </location>
</feature>
<dbReference type="Proteomes" id="UP001301958">
    <property type="component" value="Unassembled WGS sequence"/>
</dbReference>
<dbReference type="PANTHER" id="PTHR38790">
    <property type="entry name" value="2EXR DOMAIN-CONTAINING PROTEIN-RELATED"/>
    <property type="match status" value="1"/>
</dbReference>
<feature type="region of interest" description="Disordered" evidence="1">
    <location>
        <begin position="15"/>
        <end position="54"/>
    </location>
</feature>
<sequence>MGKLRDIFQNLKISNRQNEPLNHVDPEPPTPPHALDTLPTLPSPRRPITPLPPNPQLSSSFFSLPPELRLQIYRLLFSSREIHLDMRYSATESSIPHSTKGAIFGVDRIWRWRASTCHRHPQAFSLQDRCTWGGAHPTACSEYGTPCGVGKEMMGMLLSCRLGYREVVQVIYAENTFHVTAGAVVLYNQELMPVERSREVRKLIYKCTVETVWDYAVEHLRVKRGVHAYRALMGGLARNFPGLRELEVVLMGDAALRIVRGQGVAVTPSEVVRDVKEVLLGPVDEMVRGFGQKVDCVLVMSEGSGEGGNLKEEFAEGAERSEGVEGKWIQFWRGVEGSKVNEGYWIRFLSLVEQRWYVPIVTAQFDEQLAQLTEGGN</sequence>
<reference evidence="3" key="2">
    <citation type="submission" date="2023-05" db="EMBL/GenBank/DDBJ databases">
        <authorList>
            <consortium name="Lawrence Berkeley National Laboratory"/>
            <person name="Steindorff A."/>
            <person name="Hensen N."/>
            <person name="Bonometti L."/>
            <person name="Westerberg I."/>
            <person name="Brannstrom I.O."/>
            <person name="Guillou S."/>
            <person name="Cros-Aarteil S."/>
            <person name="Calhoun S."/>
            <person name="Haridas S."/>
            <person name="Kuo A."/>
            <person name="Mondo S."/>
            <person name="Pangilinan J."/>
            <person name="Riley R."/>
            <person name="Labutti K."/>
            <person name="Andreopoulos B."/>
            <person name="Lipzen A."/>
            <person name="Chen C."/>
            <person name="Yanf M."/>
            <person name="Daum C."/>
            <person name="Ng V."/>
            <person name="Clum A."/>
            <person name="Ohm R."/>
            <person name="Martin F."/>
            <person name="Silar P."/>
            <person name="Natvig D."/>
            <person name="Lalanne C."/>
            <person name="Gautier V."/>
            <person name="Ament-Velasquez S.L."/>
            <person name="Kruys A."/>
            <person name="Hutchinson M.I."/>
            <person name="Powell A.J."/>
            <person name="Barry K."/>
            <person name="Miller A.N."/>
            <person name="Grigoriev I.V."/>
            <person name="Debuchy R."/>
            <person name="Gladieux P."/>
            <person name="Thoren M.H."/>
            <person name="Johannesson H."/>
        </authorList>
    </citation>
    <scope>NUCLEOTIDE SEQUENCE</scope>
    <source>
        <strain evidence="3">CBS 990.96</strain>
    </source>
</reference>
<protein>
    <recommendedName>
        <fullName evidence="2">DUF7730 domain-containing protein</fullName>
    </recommendedName>
</protein>
<accession>A0AAN6YPC5</accession>
<comment type="caution">
    <text evidence="3">The sequence shown here is derived from an EMBL/GenBank/DDBJ whole genome shotgun (WGS) entry which is preliminary data.</text>
</comment>
<gene>
    <name evidence="3" type="ORF">QBC38DRAFT_126015</name>
</gene>
<keyword evidence="4" id="KW-1185">Reference proteome</keyword>